<organism evidence="14 15">
    <name type="scientific">Spirosoma soli</name>
    <dbReference type="NCBI Taxonomy" id="1770529"/>
    <lineage>
        <taxon>Bacteria</taxon>
        <taxon>Pseudomonadati</taxon>
        <taxon>Bacteroidota</taxon>
        <taxon>Cytophagia</taxon>
        <taxon>Cytophagales</taxon>
        <taxon>Cytophagaceae</taxon>
        <taxon>Spirosoma</taxon>
    </lineage>
</organism>
<dbReference type="SUPFAM" id="SSF46977">
    <property type="entry name" value="Succinate dehydrogenase/fumarate reductase flavoprotein C-terminal domain"/>
    <property type="match status" value="1"/>
</dbReference>
<proteinExistence type="inferred from homology"/>
<dbReference type="Gene3D" id="3.50.50.60">
    <property type="entry name" value="FAD/NAD(P)-binding domain"/>
    <property type="match status" value="1"/>
</dbReference>
<evidence type="ECO:0000259" key="12">
    <source>
        <dbReference type="Pfam" id="PF00890"/>
    </source>
</evidence>
<keyword evidence="6 11" id="KW-0662">Pyridine nucleotide biosynthesis</keyword>
<dbReference type="InterPro" id="IPR003953">
    <property type="entry name" value="FAD-dep_OxRdtase_2_FAD-bd"/>
</dbReference>
<evidence type="ECO:0000256" key="10">
    <source>
        <dbReference type="NCBIfam" id="TIGR00551"/>
    </source>
</evidence>
<evidence type="ECO:0000256" key="6">
    <source>
        <dbReference type="ARBA" id="ARBA00022642"/>
    </source>
</evidence>
<comment type="pathway">
    <text evidence="2 11">Cofactor biosynthesis; NAD(+) biosynthesis; iminoaspartate from L-aspartate (oxidase route): step 1/1.</text>
</comment>
<evidence type="ECO:0000256" key="1">
    <source>
        <dbReference type="ARBA" id="ARBA00001974"/>
    </source>
</evidence>
<dbReference type="RefSeq" id="WP_381525942.1">
    <property type="nucleotide sequence ID" value="NZ_JBHULN010000017.1"/>
</dbReference>
<comment type="catalytic activity">
    <reaction evidence="9">
        <text>L-aspartate + O2 = iminosuccinate + H2O2</text>
        <dbReference type="Rhea" id="RHEA:25876"/>
        <dbReference type="ChEBI" id="CHEBI:15379"/>
        <dbReference type="ChEBI" id="CHEBI:16240"/>
        <dbReference type="ChEBI" id="CHEBI:29991"/>
        <dbReference type="ChEBI" id="CHEBI:77875"/>
        <dbReference type="EC" id="1.4.3.16"/>
    </reaction>
    <physiologicalReaction direction="left-to-right" evidence="9">
        <dbReference type="Rhea" id="RHEA:25877"/>
    </physiologicalReaction>
</comment>
<comment type="caution">
    <text evidence="14">The sequence shown here is derived from an EMBL/GenBank/DDBJ whole genome shotgun (WGS) entry which is preliminary data.</text>
</comment>
<dbReference type="SUPFAM" id="SSF51905">
    <property type="entry name" value="FAD/NAD(P)-binding domain"/>
    <property type="match status" value="1"/>
</dbReference>
<evidence type="ECO:0000256" key="7">
    <source>
        <dbReference type="ARBA" id="ARBA00022827"/>
    </source>
</evidence>
<evidence type="ECO:0000256" key="8">
    <source>
        <dbReference type="ARBA" id="ARBA00023002"/>
    </source>
</evidence>
<keyword evidence="15" id="KW-1185">Reference proteome</keyword>
<dbReference type="Pfam" id="PF00890">
    <property type="entry name" value="FAD_binding_2"/>
    <property type="match status" value="1"/>
</dbReference>
<protein>
    <recommendedName>
        <fullName evidence="4 10">L-aspartate oxidase</fullName>
        <ecNumber evidence="4 10">1.4.3.16</ecNumber>
    </recommendedName>
</protein>
<comment type="similarity">
    <text evidence="3 11">Belongs to the FAD-dependent oxidoreductase 2 family. NadB subfamily.</text>
</comment>
<feature type="domain" description="FAD-dependent oxidoreductase 2 FAD-binding" evidence="12">
    <location>
        <begin position="6"/>
        <end position="404"/>
    </location>
</feature>
<dbReference type="Proteomes" id="UP001597469">
    <property type="component" value="Unassembled WGS sequence"/>
</dbReference>
<dbReference type="PANTHER" id="PTHR42716">
    <property type="entry name" value="L-ASPARTATE OXIDASE"/>
    <property type="match status" value="1"/>
</dbReference>
<name>A0ABW5M8N0_9BACT</name>
<keyword evidence="7 11" id="KW-0274">FAD</keyword>
<comment type="function">
    <text evidence="11">Catalyzes the oxidation of L-aspartate to iminoaspartate.</text>
</comment>
<accession>A0ABW5M8N0</accession>
<evidence type="ECO:0000256" key="9">
    <source>
        <dbReference type="ARBA" id="ARBA00048305"/>
    </source>
</evidence>
<keyword evidence="5 11" id="KW-0285">Flavoprotein</keyword>
<dbReference type="InterPro" id="IPR027477">
    <property type="entry name" value="Succ_DH/fumarate_Rdtase_cat_sf"/>
</dbReference>
<dbReference type="GO" id="GO:0008734">
    <property type="term" value="F:L-aspartate oxidase activity"/>
    <property type="evidence" value="ECO:0007669"/>
    <property type="project" value="UniProtKB-EC"/>
</dbReference>
<dbReference type="SUPFAM" id="SSF56425">
    <property type="entry name" value="Succinate dehydrogenase/fumarate reductase flavoprotein, catalytic domain"/>
    <property type="match status" value="1"/>
</dbReference>
<dbReference type="InterPro" id="IPR015939">
    <property type="entry name" value="Fum_Rdtase/Succ_DH_flav-like_C"/>
</dbReference>
<dbReference type="Pfam" id="PF02910">
    <property type="entry name" value="Succ_DH_flav_C"/>
    <property type="match status" value="1"/>
</dbReference>
<evidence type="ECO:0000256" key="4">
    <source>
        <dbReference type="ARBA" id="ARBA00012173"/>
    </source>
</evidence>
<keyword evidence="8 11" id="KW-0560">Oxidoreductase</keyword>
<evidence type="ECO:0000256" key="11">
    <source>
        <dbReference type="RuleBase" id="RU362049"/>
    </source>
</evidence>
<gene>
    <name evidence="14" type="primary">nadB</name>
    <name evidence="14" type="ORF">ACFSUS_22100</name>
</gene>
<dbReference type="InterPro" id="IPR037099">
    <property type="entry name" value="Fum_R/Succ_DH_flav-like_C_sf"/>
</dbReference>
<dbReference type="Gene3D" id="1.20.58.100">
    <property type="entry name" value="Fumarate reductase/succinate dehydrogenase flavoprotein-like, C-terminal domain"/>
    <property type="match status" value="1"/>
</dbReference>
<reference evidence="15" key="1">
    <citation type="journal article" date="2019" name="Int. J. Syst. Evol. Microbiol.">
        <title>The Global Catalogue of Microorganisms (GCM) 10K type strain sequencing project: providing services to taxonomists for standard genome sequencing and annotation.</title>
        <authorList>
            <consortium name="The Broad Institute Genomics Platform"/>
            <consortium name="The Broad Institute Genome Sequencing Center for Infectious Disease"/>
            <person name="Wu L."/>
            <person name="Ma J."/>
        </authorList>
    </citation>
    <scope>NUCLEOTIDE SEQUENCE [LARGE SCALE GENOMIC DNA]</scope>
    <source>
        <strain evidence="15">KCTC 42805</strain>
    </source>
</reference>
<sequence>MPHQFDFLVIGSGIAGLSYATKLAMYFEAQQQSSNMAPVRIGVITKVQADETNTKYAQGGIAAVWSEDDSFEKHIEDTMIAGDFLSDRHIVEIVVNEGPGRIRELIEYGTRFDKEHDGTDYDLAKEGGHSDYRILHFKDITGAEIERALLEKAHSLKSIEIFTHFYAVELITRHHLGQTVHRYDTDNVCYGAYVLNTQTGKVEKFLARTTLLATGGIGNVYQNTTNPSIATGDGIAMAYRAKGICKDMEFIQFHPTALYEPGKKPNFLISEAVRGFGGVLKTMKGETFMENYDPRLSLAPRDIVARAIDSEIKKSGDPHVFIDVTHCDYERFVEHFPNITAYCRDNLGLDLRKDFIPVVPAQHYMCGGVRVNEWGQTNINYLYAVGECACTGLHGANRLASNSLLEAVVFGHRAYLKTLEKLDQSAVPDNIPDWNDAGTSHPEELILVTEIQRELEAIMSNYVGIVRSNRRLKRAMDRLELLYLEHEELYRQSKVSVRICELRNMIEVAYLVIKAAMSRRDNRGLHFNLDNVKQDDSMS</sequence>
<dbReference type="EMBL" id="JBHULN010000017">
    <property type="protein sequence ID" value="MFD2573350.1"/>
    <property type="molecule type" value="Genomic_DNA"/>
</dbReference>
<evidence type="ECO:0000313" key="14">
    <source>
        <dbReference type="EMBL" id="MFD2573350.1"/>
    </source>
</evidence>
<evidence type="ECO:0000259" key="13">
    <source>
        <dbReference type="Pfam" id="PF02910"/>
    </source>
</evidence>
<feature type="domain" description="Fumarate reductase/succinate dehydrogenase flavoprotein-like C-terminal" evidence="13">
    <location>
        <begin position="453"/>
        <end position="537"/>
    </location>
</feature>
<comment type="cofactor">
    <cofactor evidence="1 11">
        <name>FAD</name>
        <dbReference type="ChEBI" id="CHEBI:57692"/>
    </cofactor>
</comment>
<dbReference type="PANTHER" id="PTHR42716:SF2">
    <property type="entry name" value="L-ASPARTATE OXIDASE, CHLOROPLASTIC"/>
    <property type="match status" value="1"/>
</dbReference>
<dbReference type="EC" id="1.4.3.16" evidence="4 10"/>
<evidence type="ECO:0000256" key="2">
    <source>
        <dbReference type="ARBA" id="ARBA00004950"/>
    </source>
</evidence>
<dbReference type="PRINTS" id="PR00368">
    <property type="entry name" value="FADPNR"/>
</dbReference>
<dbReference type="NCBIfam" id="TIGR00551">
    <property type="entry name" value="nadB"/>
    <property type="match status" value="1"/>
</dbReference>
<dbReference type="Gene3D" id="3.90.700.10">
    <property type="entry name" value="Succinate dehydrogenase/fumarate reductase flavoprotein, catalytic domain"/>
    <property type="match status" value="1"/>
</dbReference>
<dbReference type="InterPro" id="IPR005288">
    <property type="entry name" value="NadB"/>
</dbReference>
<comment type="subcellular location">
    <subcellularLocation>
        <location evidence="11">Cytoplasm</location>
    </subcellularLocation>
</comment>
<evidence type="ECO:0000256" key="3">
    <source>
        <dbReference type="ARBA" id="ARBA00008562"/>
    </source>
</evidence>
<evidence type="ECO:0000313" key="15">
    <source>
        <dbReference type="Proteomes" id="UP001597469"/>
    </source>
</evidence>
<dbReference type="InterPro" id="IPR036188">
    <property type="entry name" value="FAD/NAD-bd_sf"/>
</dbReference>
<evidence type="ECO:0000256" key="5">
    <source>
        <dbReference type="ARBA" id="ARBA00022630"/>
    </source>
</evidence>